<proteinExistence type="predicted"/>
<dbReference type="AlphaFoldDB" id="A0AAV4PYW8"/>
<dbReference type="EMBL" id="BPLQ01003418">
    <property type="protein sequence ID" value="GIY00363.1"/>
    <property type="molecule type" value="Genomic_DNA"/>
</dbReference>
<reference evidence="1 2" key="1">
    <citation type="submission" date="2021-06" db="EMBL/GenBank/DDBJ databases">
        <title>Caerostris darwini draft genome.</title>
        <authorList>
            <person name="Kono N."/>
            <person name="Arakawa K."/>
        </authorList>
    </citation>
    <scope>NUCLEOTIDE SEQUENCE [LARGE SCALE GENOMIC DNA]</scope>
</reference>
<dbReference type="Proteomes" id="UP001054837">
    <property type="component" value="Unassembled WGS sequence"/>
</dbReference>
<evidence type="ECO:0000313" key="1">
    <source>
        <dbReference type="EMBL" id="GIY00363.1"/>
    </source>
</evidence>
<evidence type="ECO:0000313" key="2">
    <source>
        <dbReference type="Proteomes" id="UP001054837"/>
    </source>
</evidence>
<sequence>MNEKPLTVQNPIYLLLHSVGTVLNQVLGIGYISDWKDVIRIDDIKALRNKSFCGSRGEEFLVTNPSPSNSVFHVLFIFGCPIASFVQDHSGILQLLKQKILHVAFLELYTRLEIRLLFLAALRKQKKIELFHFSPGI</sequence>
<name>A0AAV4PYW8_9ARAC</name>
<organism evidence="1 2">
    <name type="scientific">Caerostris darwini</name>
    <dbReference type="NCBI Taxonomy" id="1538125"/>
    <lineage>
        <taxon>Eukaryota</taxon>
        <taxon>Metazoa</taxon>
        <taxon>Ecdysozoa</taxon>
        <taxon>Arthropoda</taxon>
        <taxon>Chelicerata</taxon>
        <taxon>Arachnida</taxon>
        <taxon>Araneae</taxon>
        <taxon>Araneomorphae</taxon>
        <taxon>Entelegynae</taxon>
        <taxon>Araneoidea</taxon>
        <taxon>Araneidae</taxon>
        <taxon>Caerostris</taxon>
    </lineage>
</organism>
<protein>
    <submittedName>
        <fullName evidence="1">Uncharacterized protein</fullName>
    </submittedName>
</protein>
<gene>
    <name evidence="1" type="ORF">CDAR_583461</name>
</gene>
<keyword evidence="2" id="KW-1185">Reference proteome</keyword>
<accession>A0AAV4PYW8</accession>
<comment type="caution">
    <text evidence="1">The sequence shown here is derived from an EMBL/GenBank/DDBJ whole genome shotgun (WGS) entry which is preliminary data.</text>
</comment>